<organism evidence="1 2">
    <name type="scientific">Colocasia esculenta</name>
    <name type="common">Wild taro</name>
    <name type="synonym">Arum esculentum</name>
    <dbReference type="NCBI Taxonomy" id="4460"/>
    <lineage>
        <taxon>Eukaryota</taxon>
        <taxon>Viridiplantae</taxon>
        <taxon>Streptophyta</taxon>
        <taxon>Embryophyta</taxon>
        <taxon>Tracheophyta</taxon>
        <taxon>Spermatophyta</taxon>
        <taxon>Magnoliopsida</taxon>
        <taxon>Liliopsida</taxon>
        <taxon>Araceae</taxon>
        <taxon>Aroideae</taxon>
        <taxon>Colocasieae</taxon>
        <taxon>Colocasia</taxon>
    </lineage>
</organism>
<evidence type="ECO:0000313" key="1">
    <source>
        <dbReference type="EMBL" id="MQL91206.1"/>
    </source>
</evidence>
<name>A0A843V7I0_COLES</name>
<evidence type="ECO:0000313" key="2">
    <source>
        <dbReference type="Proteomes" id="UP000652761"/>
    </source>
</evidence>
<dbReference type="Proteomes" id="UP000652761">
    <property type="component" value="Unassembled WGS sequence"/>
</dbReference>
<accession>A0A843V7I0</accession>
<sequence length="212" mass="24044">MEGKANIYYARWWFRHSLIFREHASRIKEAEVARLTRTDVPAVLISPSFLRQEFPTLARTARALRLHSVRRKISLPAERNAYVGALKPLARPDSGSTSSGGDSVSPGVYSWWRHFLLDCGYPLDAALSSPIIPGGFNNERWPQWERHIRHSIAHVGPIDFINQVENGTRLLDLWGVVAEAGKVVKIPPAFSSTLSDMRPFPCDLYFDFFLLL</sequence>
<proteinExistence type="predicted"/>
<dbReference type="EMBL" id="NMUH01001314">
    <property type="protein sequence ID" value="MQL91206.1"/>
    <property type="molecule type" value="Genomic_DNA"/>
</dbReference>
<comment type="caution">
    <text evidence="1">The sequence shown here is derived from an EMBL/GenBank/DDBJ whole genome shotgun (WGS) entry which is preliminary data.</text>
</comment>
<gene>
    <name evidence="1" type="ORF">Taro_023807</name>
</gene>
<keyword evidence="2" id="KW-1185">Reference proteome</keyword>
<reference evidence="1" key="1">
    <citation type="submission" date="2017-07" db="EMBL/GenBank/DDBJ databases">
        <title>Taro Niue Genome Assembly and Annotation.</title>
        <authorList>
            <person name="Atibalentja N."/>
            <person name="Keating K."/>
            <person name="Fields C.J."/>
        </authorList>
    </citation>
    <scope>NUCLEOTIDE SEQUENCE</scope>
    <source>
        <strain evidence="1">Niue_2</strain>
        <tissue evidence="1">Leaf</tissue>
    </source>
</reference>
<dbReference type="OrthoDB" id="1111193at2759"/>
<protein>
    <submittedName>
        <fullName evidence="1">Uncharacterized protein</fullName>
    </submittedName>
</protein>
<dbReference type="AlphaFoldDB" id="A0A843V7I0"/>